<evidence type="ECO:0000256" key="8">
    <source>
        <dbReference type="ARBA" id="ARBA00023274"/>
    </source>
</evidence>
<evidence type="ECO:0000256" key="2">
    <source>
        <dbReference type="ARBA" id="ARBA00005450"/>
    </source>
</evidence>
<evidence type="ECO:0000256" key="7">
    <source>
        <dbReference type="ARBA" id="ARBA00023135"/>
    </source>
</evidence>
<evidence type="ECO:0000256" key="3">
    <source>
        <dbReference type="ARBA" id="ARBA00022741"/>
    </source>
</evidence>
<keyword evidence="3 10" id="KW-0547">Nucleotide-binding</keyword>
<dbReference type="SUPFAM" id="SSF47446">
    <property type="entry name" value="Signal peptide-binding domain"/>
    <property type="match status" value="1"/>
</dbReference>
<gene>
    <name evidence="10" type="primary">ffh</name>
    <name evidence="13" type="ORF">phytr_2440</name>
</gene>
<dbReference type="Pfam" id="PF02978">
    <property type="entry name" value="SRP_SPB"/>
    <property type="match status" value="1"/>
</dbReference>
<evidence type="ECO:0000256" key="1">
    <source>
        <dbReference type="ARBA" id="ARBA00004515"/>
    </source>
</evidence>
<comment type="domain">
    <text evidence="10">Composed of three domains: the N-terminal N domain, which is responsible for interactions with the ribosome, the central G domain, which binds GTP, and the C-terminal M domain, which binds the RNA and the signal sequence of the RNC.</text>
</comment>
<dbReference type="PANTHER" id="PTHR11564">
    <property type="entry name" value="SIGNAL RECOGNITION PARTICLE 54K PROTEIN SRP54"/>
    <property type="match status" value="1"/>
</dbReference>
<dbReference type="InterPro" id="IPR036891">
    <property type="entry name" value="Signal_recog_part_SRP54_M_sf"/>
</dbReference>
<proteinExistence type="inferred from homology"/>
<dbReference type="NCBIfam" id="TIGR00959">
    <property type="entry name" value="ffh"/>
    <property type="match status" value="1"/>
</dbReference>
<name>A0A2P1P7F7_9RICK</name>
<reference evidence="13 14" key="1">
    <citation type="submission" date="2018-03" db="EMBL/GenBank/DDBJ databases">
        <title>A gene transfer event suggests a long-term partnership between eustigmatophyte algae and a novel lineage of endosymbiotic bacteria.</title>
        <authorList>
            <person name="Yurchenko T."/>
            <person name="Sevcikova T."/>
            <person name="Pribyl P."/>
            <person name="El Karkouri K."/>
            <person name="Klimes V."/>
            <person name="Amaral R."/>
            <person name="Zbrankova V."/>
            <person name="Kim E."/>
            <person name="Raoult D."/>
            <person name="Santos L.M.A."/>
            <person name="Elias M."/>
        </authorList>
    </citation>
    <scope>NUCLEOTIDE SEQUENCE [LARGE SCALE GENOMIC DNA]</scope>
    <source>
        <strain evidence="13">CCALA 838</strain>
    </source>
</reference>
<evidence type="ECO:0000259" key="12">
    <source>
        <dbReference type="PROSITE" id="PS00300"/>
    </source>
</evidence>
<dbReference type="InterPro" id="IPR022941">
    <property type="entry name" value="SRP54"/>
</dbReference>
<dbReference type="AlphaFoldDB" id="A0A2P1P7F7"/>
<keyword evidence="11" id="KW-0175">Coiled coil</keyword>
<dbReference type="Proteomes" id="UP000241762">
    <property type="component" value="Chromosome"/>
</dbReference>
<comment type="similarity">
    <text evidence="2 10">Belongs to the GTP-binding SRP family. SRP54 subfamily.</text>
</comment>
<dbReference type="GO" id="GO:0006614">
    <property type="term" value="P:SRP-dependent cotranslational protein targeting to membrane"/>
    <property type="evidence" value="ECO:0007669"/>
    <property type="project" value="InterPro"/>
</dbReference>
<keyword evidence="4 10" id="KW-0378">Hydrolase</keyword>
<dbReference type="InterPro" id="IPR000897">
    <property type="entry name" value="SRP54_GTPase_dom"/>
</dbReference>
<protein>
    <recommendedName>
        <fullName evidence="10">Signal recognition particle protein</fullName>
        <ecNumber evidence="10">3.6.5.4</ecNumber>
    </recommendedName>
    <alternativeName>
        <fullName evidence="10">Fifty-four homolog</fullName>
    </alternativeName>
</protein>
<dbReference type="HAMAP" id="MF_00306">
    <property type="entry name" value="SRP54"/>
    <property type="match status" value="1"/>
</dbReference>
<keyword evidence="8 10" id="KW-0687">Ribonucleoprotein</keyword>
<dbReference type="EC" id="3.6.5.4" evidence="10"/>
<dbReference type="SMART" id="SM00962">
    <property type="entry name" value="SRP54"/>
    <property type="match status" value="1"/>
</dbReference>
<keyword evidence="14" id="KW-1185">Reference proteome</keyword>
<evidence type="ECO:0000256" key="4">
    <source>
        <dbReference type="ARBA" id="ARBA00022801"/>
    </source>
</evidence>
<feature type="binding site" evidence="10">
    <location>
        <begin position="112"/>
        <end position="119"/>
    </location>
    <ligand>
        <name>GTP</name>
        <dbReference type="ChEBI" id="CHEBI:37565"/>
    </ligand>
</feature>
<dbReference type="SMART" id="SM00963">
    <property type="entry name" value="SRP54_N"/>
    <property type="match status" value="1"/>
</dbReference>
<dbReference type="GO" id="GO:0005886">
    <property type="term" value="C:plasma membrane"/>
    <property type="evidence" value="ECO:0007669"/>
    <property type="project" value="UniProtKB-SubCell"/>
</dbReference>
<comment type="subcellular location">
    <subcellularLocation>
        <location evidence="1">Cell inner membrane</location>
        <topology evidence="1">Peripheral membrane protein</topology>
        <orientation evidence="1">Cytoplasmic side</orientation>
    </subcellularLocation>
    <subcellularLocation>
        <location evidence="10">Cytoplasm</location>
    </subcellularLocation>
    <text evidence="10">The SRP-RNC complex is targeted to the cytoplasmic membrane.</text>
</comment>
<dbReference type="PROSITE" id="PS00300">
    <property type="entry name" value="SRP54"/>
    <property type="match status" value="1"/>
</dbReference>
<dbReference type="Gene3D" id="1.20.120.140">
    <property type="entry name" value="Signal recognition particle SRP54, nucleotide-binding domain"/>
    <property type="match status" value="1"/>
</dbReference>
<dbReference type="InterPro" id="IPR027417">
    <property type="entry name" value="P-loop_NTPase"/>
</dbReference>
<dbReference type="KEGG" id="ptc:phytr_2440"/>
<feature type="binding site" evidence="10">
    <location>
        <begin position="251"/>
        <end position="254"/>
    </location>
    <ligand>
        <name>GTP</name>
        <dbReference type="ChEBI" id="CHEBI:37565"/>
    </ligand>
</feature>
<dbReference type="InterPro" id="IPR042101">
    <property type="entry name" value="SRP54_N_sf"/>
</dbReference>
<evidence type="ECO:0000313" key="13">
    <source>
        <dbReference type="EMBL" id="AVP87201.1"/>
    </source>
</evidence>
<evidence type="ECO:0000256" key="6">
    <source>
        <dbReference type="ARBA" id="ARBA00023134"/>
    </source>
</evidence>
<keyword evidence="10" id="KW-0963">Cytoplasm</keyword>
<keyword evidence="5 10" id="KW-0694">RNA-binding</keyword>
<comment type="function">
    <text evidence="10">Involved in targeting and insertion of nascent membrane proteins into the cytoplasmic membrane. Binds to the hydrophobic signal sequence of the ribosome-nascent chain (RNC) as it emerges from the ribosomes. The SRP-RNC complex is then targeted to the cytoplasmic membrane where it interacts with the SRP receptor FtsY. Interaction with FtsY leads to the transfer of the RNC complex to the Sec translocase for insertion into the membrane, the hydrolysis of GTP by both Ffh and FtsY, and the dissociation of the SRP-FtsY complex into the individual components.</text>
</comment>
<dbReference type="EMBL" id="CP027845">
    <property type="protein sequence ID" value="AVP87201.1"/>
    <property type="molecule type" value="Genomic_DNA"/>
</dbReference>
<dbReference type="InterPro" id="IPR003593">
    <property type="entry name" value="AAA+_ATPase"/>
</dbReference>
<feature type="coiled-coil region" evidence="11">
    <location>
        <begin position="300"/>
        <end position="327"/>
    </location>
</feature>
<dbReference type="Gene3D" id="3.40.50.300">
    <property type="entry name" value="P-loop containing nucleotide triphosphate hydrolases"/>
    <property type="match status" value="1"/>
</dbReference>
<accession>A0A2P1P7F7</accession>
<dbReference type="CDD" id="cd18539">
    <property type="entry name" value="SRP_G"/>
    <property type="match status" value="1"/>
</dbReference>
<dbReference type="SMART" id="SM00382">
    <property type="entry name" value="AAA"/>
    <property type="match status" value="1"/>
</dbReference>
<feature type="binding site" evidence="10">
    <location>
        <begin position="193"/>
        <end position="197"/>
    </location>
    <ligand>
        <name>GTP</name>
        <dbReference type="ChEBI" id="CHEBI:37565"/>
    </ligand>
</feature>
<dbReference type="OrthoDB" id="9804720at2"/>
<dbReference type="SUPFAM" id="SSF52540">
    <property type="entry name" value="P-loop containing nucleoside triphosphate hydrolases"/>
    <property type="match status" value="1"/>
</dbReference>
<dbReference type="PANTHER" id="PTHR11564:SF5">
    <property type="entry name" value="SIGNAL RECOGNITION PARTICLE SUBUNIT SRP54"/>
    <property type="match status" value="1"/>
</dbReference>
<dbReference type="InterPro" id="IPR004125">
    <property type="entry name" value="Signal_recog_particle_SRP54_M"/>
</dbReference>
<dbReference type="Pfam" id="PF02881">
    <property type="entry name" value="SRP54_N"/>
    <property type="match status" value="1"/>
</dbReference>
<evidence type="ECO:0000313" key="14">
    <source>
        <dbReference type="Proteomes" id="UP000241762"/>
    </source>
</evidence>
<feature type="domain" description="SRP54-type proteins GTP-binding" evidence="12">
    <location>
        <begin position="272"/>
        <end position="285"/>
    </location>
</feature>
<dbReference type="RefSeq" id="WP_106874072.1">
    <property type="nucleotide sequence ID" value="NZ_CP027845.1"/>
</dbReference>
<evidence type="ECO:0000256" key="5">
    <source>
        <dbReference type="ARBA" id="ARBA00022884"/>
    </source>
</evidence>
<organism evidence="13 14">
    <name type="scientific">Candidatus Phycorickettsia trachydisci</name>
    <dbReference type="NCBI Taxonomy" id="2115978"/>
    <lineage>
        <taxon>Bacteria</taxon>
        <taxon>Pseudomonadati</taxon>
        <taxon>Pseudomonadota</taxon>
        <taxon>Alphaproteobacteria</taxon>
        <taxon>Rickettsiales</taxon>
        <taxon>Rickettsiaceae</taxon>
        <taxon>Candidatus Phycorickettsia</taxon>
    </lineage>
</organism>
<dbReference type="GO" id="GO:0005525">
    <property type="term" value="F:GTP binding"/>
    <property type="evidence" value="ECO:0007669"/>
    <property type="project" value="UniProtKB-UniRule"/>
</dbReference>
<comment type="catalytic activity">
    <reaction evidence="9 10">
        <text>GTP + H2O = GDP + phosphate + H(+)</text>
        <dbReference type="Rhea" id="RHEA:19669"/>
        <dbReference type="ChEBI" id="CHEBI:15377"/>
        <dbReference type="ChEBI" id="CHEBI:15378"/>
        <dbReference type="ChEBI" id="CHEBI:37565"/>
        <dbReference type="ChEBI" id="CHEBI:43474"/>
        <dbReference type="ChEBI" id="CHEBI:58189"/>
        <dbReference type="EC" id="3.6.5.4"/>
    </reaction>
</comment>
<evidence type="ECO:0000256" key="11">
    <source>
        <dbReference type="SAM" id="Coils"/>
    </source>
</evidence>
<dbReference type="InterPro" id="IPR004780">
    <property type="entry name" value="SRP"/>
</dbReference>
<comment type="subunit">
    <text evidence="10">Part of the signal recognition particle protein translocation system, which is composed of SRP and FtsY. SRP is a ribonucleoprotein composed of Ffh and a 4.5S RNA molecule.</text>
</comment>
<dbReference type="InterPro" id="IPR013822">
    <property type="entry name" value="Signal_recog_particl_SRP54_hlx"/>
</dbReference>
<dbReference type="Gene3D" id="1.10.260.30">
    <property type="entry name" value="Signal recognition particle, SRP54 subunit, M-domain"/>
    <property type="match status" value="1"/>
</dbReference>
<dbReference type="GO" id="GO:0008312">
    <property type="term" value="F:7S RNA binding"/>
    <property type="evidence" value="ECO:0007669"/>
    <property type="project" value="InterPro"/>
</dbReference>
<evidence type="ECO:0000256" key="10">
    <source>
        <dbReference type="HAMAP-Rule" id="MF_00306"/>
    </source>
</evidence>
<evidence type="ECO:0000256" key="9">
    <source>
        <dbReference type="ARBA" id="ARBA00048027"/>
    </source>
</evidence>
<sequence length="452" mass="49352">MFESLASSFNKILNKIAGIKKISSQDLDITLGEIKAILIDADVAVSVVDDFIVKVRSKALGQEVLKSLTPGQMIVKIINDELIKLLSSDEGEGDEGGIKLKSNKLNTVLMLGLQGSGKTTTSAKLASWFKKQLKKVLLISTDVYRPAAREQLATLGQSLGVDFFSSNSNDPIEIAKSGLKYAQDKGYDVAIFDTAGRLQIDERMIQEARSIKEICQPQETLLVVDSLSGQSAAAVAKKFHEELNISGSLLTRIDADNKGGAALSIKAITGQPIKFLGTGEKTDALEPFEPKKIAERILGMGDLQALVKEAEKVIDKEKAEEAAKKIQSGKFDLDDYLDQIKNLSKMGGLSKIMKFMPAGISGMQNRMKSLGFDDDSLKKQEAIICSMTKKERRDPERITMSRKKRIAQGAGVKVSDVDNLLKHFAKIQDTVKKASKINFSEAASKMGLNKFF</sequence>
<keyword evidence="6 10" id="KW-0342">GTP-binding</keyword>
<dbReference type="GO" id="GO:0048500">
    <property type="term" value="C:signal recognition particle"/>
    <property type="evidence" value="ECO:0007669"/>
    <property type="project" value="UniProtKB-UniRule"/>
</dbReference>
<dbReference type="Pfam" id="PF00448">
    <property type="entry name" value="SRP54"/>
    <property type="match status" value="1"/>
</dbReference>
<dbReference type="GO" id="GO:0003924">
    <property type="term" value="F:GTPase activity"/>
    <property type="evidence" value="ECO:0007669"/>
    <property type="project" value="UniProtKB-UniRule"/>
</dbReference>
<keyword evidence="7 10" id="KW-0733">Signal recognition particle</keyword>